<reference evidence="1" key="1">
    <citation type="submission" date="2018-04" db="EMBL/GenBank/DDBJ databases">
        <title>Whole genome sequencing of Hypsizygus marmoreus.</title>
        <authorList>
            <person name="Choi I.-G."/>
            <person name="Min B."/>
            <person name="Kim J.-G."/>
            <person name="Kim S."/>
            <person name="Oh Y.-L."/>
            <person name="Kong W.-S."/>
            <person name="Park H."/>
            <person name="Jeong J."/>
            <person name="Song E.-S."/>
        </authorList>
    </citation>
    <scope>NUCLEOTIDE SEQUENCE [LARGE SCALE GENOMIC DNA]</scope>
    <source>
        <strain evidence="1">51987-8</strain>
    </source>
</reference>
<name>A0A369JGR4_HYPMA</name>
<comment type="caution">
    <text evidence="1">The sequence shown here is derived from an EMBL/GenBank/DDBJ whole genome shotgun (WGS) entry which is preliminary data.</text>
</comment>
<evidence type="ECO:0000313" key="2">
    <source>
        <dbReference type="Proteomes" id="UP000076154"/>
    </source>
</evidence>
<dbReference type="EMBL" id="LUEZ02000087">
    <property type="protein sequence ID" value="RDB18893.1"/>
    <property type="molecule type" value="Genomic_DNA"/>
</dbReference>
<dbReference type="AlphaFoldDB" id="A0A369JGR4"/>
<evidence type="ECO:0000313" key="1">
    <source>
        <dbReference type="EMBL" id="RDB18893.1"/>
    </source>
</evidence>
<protein>
    <submittedName>
        <fullName evidence="1">Uncharacterized protein</fullName>
    </submittedName>
</protein>
<gene>
    <name evidence="1" type="ORF">Hypma_014569</name>
</gene>
<dbReference type="Proteomes" id="UP000076154">
    <property type="component" value="Unassembled WGS sequence"/>
</dbReference>
<sequence length="189" mass="21577">MLHPRPRPTAARLIRTTRALAQLLDTICAPPYRTSRRSTTYRSWLPYILSSEHLIHDRPEHPSFLLPHPTHAPRLARARVPDVDRRETQPVRSITACHAGALWWPVGTTALCMTMSWEKSSACSSLHRNRAVLTGRYDDDGGELVFRRQFIAVALALVIPRHWNCCMHLDDDYPTCICHAPTLPTSQER</sequence>
<keyword evidence="2" id="KW-1185">Reference proteome</keyword>
<dbReference type="InParanoid" id="A0A369JGR4"/>
<accession>A0A369JGR4</accession>
<proteinExistence type="predicted"/>
<organism evidence="1 2">
    <name type="scientific">Hypsizygus marmoreus</name>
    <name type="common">White beech mushroom</name>
    <name type="synonym">Agaricus marmoreus</name>
    <dbReference type="NCBI Taxonomy" id="39966"/>
    <lineage>
        <taxon>Eukaryota</taxon>
        <taxon>Fungi</taxon>
        <taxon>Dikarya</taxon>
        <taxon>Basidiomycota</taxon>
        <taxon>Agaricomycotina</taxon>
        <taxon>Agaricomycetes</taxon>
        <taxon>Agaricomycetidae</taxon>
        <taxon>Agaricales</taxon>
        <taxon>Tricholomatineae</taxon>
        <taxon>Lyophyllaceae</taxon>
        <taxon>Hypsizygus</taxon>
    </lineage>
</organism>